<dbReference type="RefSeq" id="WP_215626004.1">
    <property type="nucleotide sequence ID" value="NZ_CP067089.2"/>
</dbReference>
<dbReference type="Gene3D" id="1.20.1290.10">
    <property type="entry name" value="AhpD-like"/>
    <property type="match status" value="1"/>
</dbReference>
<protein>
    <recommendedName>
        <fullName evidence="3">Carboxymuconolactone decarboxylase family protein</fullName>
    </recommendedName>
</protein>
<sequence length="53" mass="5515">MNPQLRAHMGIALNTGITEAQLRGLVQSIGDTLGKEAGDNAASVLGEVLAQRK</sequence>
<dbReference type="KEGG" id="bhc:JFL75_17480"/>
<gene>
    <name evidence="1" type="ORF">JFL75_17480</name>
</gene>
<reference evidence="1" key="1">
    <citation type="submission" date="2021-01" db="EMBL/GenBank/DDBJ databases">
        <title>Description of Breznakiella homolactica.</title>
        <authorList>
            <person name="Song Y."/>
            <person name="Brune A."/>
        </authorList>
    </citation>
    <scope>NUCLEOTIDE SEQUENCE</scope>
    <source>
        <strain evidence="1">RmG30</strain>
    </source>
</reference>
<dbReference type="InterPro" id="IPR029032">
    <property type="entry name" value="AhpD-like"/>
</dbReference>
<evidence type="ECO:0000313" key="2">
    <source>
        <dbReference type="Proteomes" id="UP000595917"/>
    </source>
</evidence>
<accession>A0A7T7XLZ9</accession>
<dbReference type="SUPFAM" id="SSF69118">
    <property type="entry name" value="AhpD-like"/>
    <property type="match status" value="1"/>
</dbReference>
<proteinExistence type="predicted"/>
<dbReference type="AlphaFoldDB" id="A0A7T7XLZ9"/>
<keyword evidence="2" id="KW-1185">Reference proteome</keyword>
<evidence type="ECO:0008006" key="3">
    <source>
        <dbReference type="Google" id="ProtNLM"/>
    </source>
</evidence>
<name>A0A7T7XLZ9_9SPIR</name>
<dbReference type="Proteomes" id="UP000595917">
    <property type="component" value="Chromosome"/>
</dbReference>
<organism evidence="1 2">
    <name type="scientific">Breznakiella homolactica</name>
    <dbReference type="NCBI Taxonomy" id="2798577"/>
    <lineage>
        <taxon>Bacteria</taxon>
        <taxon>Pseudomonadati</taxon>
        <taxon>Spirochaetota</taxon>
        <taxon>Spirochaetia</taxon>
        <taxon>Spirochaetales</taxon>
        <taxon>Breznakiellaceae</taxon>
        <taxon>Breznakiella</taxon>
    </lineage>
</organism>
<dbReference type="EMBL" id="CP067089">
    <property type="protein sequence ID" value="QQO08698.1"/>
    <property type="molecule type" value="Genomic_DNA"/>
</dbReference>
<evidence type="ECO:0000313" key="1">
    <source>
        <dbReference type="EMBL" id="QQO08698.1"/>
    </source>
</evidence>